<gene>
    <name evidence="2" type="ORF">GHYDROH2_18870</name>
</gene>
<reference evidence="2" key="1">
    <citation type="submission" date="2022-12" db="EMBL/GenBank/DDBJ databases">
        <title>Reference genome sequencing for broad-spectrum identification of bacterial and archaeal isolates by mass spectrometry.</title>
        <authorList>
            <person name="Sekiguchi Y."/>
            <person name="Tourlousse D.M."/>
        </authorList>
    </citation>
    <scope>NUCLEOTIDE SEQUENCE</scope>
    <source>
        <strain evidence="2">H2</strain>
    </source>
</reference>
<evidence type="ECO:0000313" key="3">
    <source>
        <dbReference type="Proteomes" id="UP001144352"/>
    </source>
</evidence>
<name>A0A9W6LDD0_9BACT</name>
<dbReference type="RefSeq" id="WP_214186506.1">
    <property type="nucleotide sequence ID" value="NZ_BSDS01000001.1"/>
</dbReference>
<evidence type="ECO:0000313" key="2">
    <source>
        <dbReference type="EMBL" id="GLI38386.1"/>
    </source>
</evidence>
<proteinExistence type="predicted"/>
<sequence>MHIIRRMVAVAVVMLAVAGPVHARTARTADPGVAAEARQSLEEILDIWRDGNYALLYDRTSVNGRESREGFARKLVKASRRPACCWEKLQEVTVSARSGDAVTVRGRFGLDGGPGGTEYATRSVRLVREDGVWKASRADLLSLAGEKRRR</sequence>
<organism evidence="2 3">
    <name type="scientific">Geobacter hydrogenophilus</name>
    <dbReference type="NCBI Taxonomy" id="40983"/>
    <lineage>
        <taxon>Bacteria</taxon>
        <taxon>Pseudomonadati</taxon>
        <taxon>Thermodesulfobacteriota</taxon>
        <taxon>Desulfuromonadia</taxon>
        <taxon>Geobacterales</taxon>
        <taxon>Geobacteraceae</taxon>
        <taxon>Geobacter</taxon>
    </lineage>
</organism>
<keyword evidence="3" id="KW-1185">Reference proteome</keyword>
<feature type="signal peptide" evidence="1">
    <location>
        <begin position="1"/>
        <end position="23"/>
    </location>
</feature>
<keyword evidence="1" id="KW-0732">Signal</keyword>
<dbReference type="AlphaFoldDB" id="A0A9W6LDD0"/>
<accession>A0A9W6LDD0</accession>
<feature type="chain" id="PRO_5040754286" description="DUF4440 domain-containing protein" evidence="1">
    <location>
        <begin position="24"/>
        <end position="150"/>
    </location>
</feature>
<comment type="caution">
    <text evidence="2">The sequence shown here is derived from an EMBL/GenBank/DDBJ whole genome shotgun (WGS) entry which is preliminary data.</text>
</comment>
<evidence type="ECO:0000256" key="1">
    <source>
        <dbReference type="SAM" id="SignalP"/>
    </source>
</evidence>
<evidence type="ECO:0008006" key="4">
    <source>
        <dbReference type="Google" id="ProtNLM"/>
    </source>
</evidence>
<protein>
    <recommendedName>
        <fullName evidence="4">DUF4440 domain-containing protein</fullName>
    </recommendedName>
</protein>
<dbReference type="Proteomes" id="UP001144352">
    <property type="component" value="Unassembled WGS sequence"/>
</dbReference>
<dbReference type="EMBL" id="BSDS01000001">
    <property type="protein sequence ID" value="GLI38386.1"/>
    <property type="molecule type" value="Genomic_DNA"/>
</dbReference>